<proteinExistence type="predicted"/>
<dbReference type="Proteomes" id="UP001266305">
    <property type="component" value="Unassembled WGS sequence"/>
</dbReference>
<name>A0ABQ9TN81_SAGOE</name>
<accession>A0ABQ9TN81</accession>
<dbReference type="EMBL" id="JASSZA010000020">
    <property type="protein sequence ID" value="KAK2086224.1"/>
    <property type="molecule type" value="Genomic_DNA"/>
</dbReference>
<comment type="caution">
    <text evidence="2">The sequence shown here is derived from an EMBL/GenBank/DDBJ whole genome shotgun (WGS) entry which is preliminary data.</text>
</comment>
<evidence type="ECO:0000313" key="2">
    <source>
        <dbReference type="EMBL" id="KAK2086224.1"/>
    </source>
</evidence>
<dbReference type="Pfam" id="PF25764">
    <property type="entry name" value="KIF21A_4th"/>
    <property type="match status" value="1"/>
</dbReference>
<keyword evidence="3" id="KW-1185">Reference proteome</keyword>
<protein>
    <submittedName>
        <fullName evidence="2">Uncharacterized protein</fullName>
    </submittedName>
</protein>
<reference evidence="2 3" key="1">
    <citation type="submission" date="2023-05" db="EMBL/GenBank/DDBJ databases">
        <title>B98-5 Cell Line De Novo Hybrid Assembly: An Optical Mapping Approach.</title>
        <authorList>
            <person name="Kananen K."/>
            <person name="Auerbach J.A."/>
            <person name="Kautto E."/>
            <person name="Blachly J.S."/>
        </authorList>
    </citation>
    <scope>NUCLEOTIDE SEQUENCE [LARGE SCALE GENOMIC DNA]</scope>
    <source>
        <strain evidence="2">B95-8</strain>
        <tissue evidence="2">Cell line</tissue>
    </source>
</reference>
<gene>
    <name evidence="2" type="ORF">P7K49_035649</name>
</gene>
<sequence>MECYTEEKANKIKADYEKRLREMNRDLQKLQAAQKEHARLLKNQSRYERELKKLQAEVAEMKKAKFYPVLALDMVLLAESIVQGETTHPVAGPVCRDGVCMGVVFRQVRISEDPTLGSSQKS</sequence>
<feature type="coiled-coil region" evidence="1">
    <location>
        <begin position="6"/>
        <end position="64"/>
    </location>
</feature>
<evidence type="ECO:0000313" key="3">
    <source>
        <dbReference type="Proteomes" id="UP001266305"/>
    </source>
</evidence>
<organism evidence="2 3">
    <name type="scientific">Saguinus oedipus</name>
    <name type="common">Cotton-top tamarin</name>
    <name type="synonym">Oedipomidas oedipus</name>
    <dbReference type="NCBI Taxonomy" id="9490"/>
    <lineage>
        <taxon>Eukaryota</taxon>
        <taxon>Metazoa</taxon>
        <taxon>Chordata</taxon>
        <taxon>Craniata</taxon>
        <taxon>Vertebrata</taxon>
        <taxon>Euteleostomi</taxon>
        <taxon>Mammalia</taxon>
        <taxon>Eutheria</taxon>
        <taxon>Euarchontoglires</taxon>
        <taxon>Primates</taxon>
        <taxon>Haplorrhini</taxon>
        <taxon>Platyrrhini</taxon>
        <taxon>Cebidae</taxon>
        <taxon>Callitrichinae</taxon>
        <taxon>Saguinus</taxon>
    </lineage>
</organism>
<evidence type="ECO:0000256" key="1">
    <source>
        <dbReference type="SAM" id="Coils"/>
    </source>
</evidence>
<keyword evidence="1" id="KW-0175">Coiled coil</keyword>